<protein>
    <submittedName>
        <fullName evidence="1">Uncharacterized protein</fullName>
    </submittedName>
</protein>
<dbReference type="Proteomes" id="UP000320762">
    <property type="component" value="Unassembled WGS sequence"/>
</dbReference>
<keyword evidence="2" id="KW-1185">Reference proteome</keyword>
<accession>A0A550CRD3</accession>
<evidence type="ECO:0000313" key="2">
    <source>
        <dbReference type="Proteomes" id="UP000320762"/>
    </source>
</evidence>
<name>A0A550CRD3_9AGAR</name>
<reference evidence="1 2" key="1">
    <citation type="journal article" date="2019" name="New Phytol.">
        <title>Comparative genomics reveals unique wood-decay strategies and fruiting body development in the Schizophyllaceae.</title>
        <authorList>
            <person name="Almasi E."/>
            <person name="Sahu N."/>
            <person name="Krizsan K."/>
            <person name="Balint B."/>
            <person name="Kovacs G.M."/>
            <person name="Kiss B."/>
            <person name="Cseklye J."/>
            <person name="Drula E."/>
            <person name="Henrissat B."/>
            <person name="Nagy I."/>
            <person name="Chovatia M."/>
            <person name="Adam C."/>
            <person name="LaButti K."/>
            <person name="Lipzen A."/>
            <person name="Riley R."/>
            <person name="Grigoriev I.V."/>
            <person name="Nagy L.G."/>
        </authorList>
    </citation>
    <scope>NUCLEOTIDE SEQUENCE [LARGE SCALE GENOMIC DNA]</scope>
    <source>
        <strain evidence="1 2">NL-1724</strain>
    </source>
</reference>
<comment type="caution">
    <text evidence="1">The sequence shown here is derived from an EMBL/GenBank/DDBJ whole genome shotgun (WGS) entry which is preliminary data.</text>
</comment>
<proteinExistence type="predicted"/>
<gene>
    <name evidence="1" type="ORF">BD626DRAFT_99879</name>
</gene>
<dbReference type="EMBL" id="VDMD01000002">
    <property type="protein sequence ID" value="TRM67362.1"/>
    <property type="molecule type" value="Genomic_DNA"/>
</dbReference>
<organism evidence="1 2">
    <name type="scientific">Schizophyllum amplum</name>
    <dbReference type="NCBI Taxonomy" id="97359"/>
    <lineage>
        <taxon>Eukaryota</taxon>
        <taxon>Fungi</taxon>
        <taxon>Dikarya</taxon>
        <taxon>Basidiomycota</taxon>
        <taxon>Agaricomycotina</taxon>
        <taxon>Agaricomycetes</taxon>
        <taxon>Agaricomycetidae</taxon>
        <taxon>Agaricales</taxon>
        <taxon>Schizophyllaceae</taxon>
        <taxon>Schizophyllum</taxon>
    </lineage>
</organism>
<dbReference type="AlphaFoldDB" id="A0A550CRD3"/>
<sequence>MRISEVPEHNLLWTERERGGDDAPSARSLARPCSTTRISRWGKALRCHLQPPPRFFRPTLAGFSAAGRVTYQLGTSSSDTHTARGRFTQSSTCRIASSSPRRLIKTHRTRRTCTDDAARPGRADTHSMFKVEPPERRRVCRYATGGACVGAPPNLPPFRGWKGCSRGGIRVGAGV</sequence>
<evidence type="ECO:0000313" key="1">
    <source>
        <dbReference type="EMBL" id="TRM67362.1"/>
    </source>
</evidence>